<dbReference type="InterPro" id="IPR051914">
    <property type="entry name" value="FAD-linked_OxidoTrans_Type4"/>
</dbReference>
<gene>
    <name evidence="6" type="ORF">BLA60_22235</name>
</gene>
<dbReference type="GO" id="GO:0016491">
    <property type="term" value="F:oxidoreductase activity"/>
    <property type="evidence" value="ECO:0007669"/>
    <property type="project" value="UniProtKB-KW"/>
</dbReference>
<dbReference type="AlphaFoldDB" id="A0A7Z0WKH0"/>
<dbReference type="InterPro" id="IPR036318">
    <property type="entry name" value="FAD-bd_PCMH-like_sf"/>
</dbReference>
<protein>
    <submittedName>
        <fullName evidence="6">FAD-binding oxidoreductase</fullName>
    </submittedName>
</protein>
<dbReference type="FunFam" id="1.10.45.10:FF:000001">
    <property type="entry name" value="D-lactate dehydrogenase mitochondrial"/>
    <property type="match status" value="1"/>
</dbReference>
<keyword evidence="3" id="KW-0274">FAD</keyword>
<reference evidence="6 7" key="1">
    <citation type="submission" date="2016-12" db="EMBL/GenBank/DDBJ databases">
        <title>The draft genome sequence of Actinophytocola xinjiangensis.</title>
        <authorList>
            <person name="Wang W."/>
            <person name="Yuan L."/>
        </authorList>
    </citation>
    <scope>NUCLEOTIDE SEQUENCE [LARGE SCALE GENOMIC DNA]</scope>
    <source>
        <strain evidence="6 7">CGMCC 4.4663</strain>
    </source>
</reference>
<dbReference type="InterPro" id="IPR016171">
    <property type="entry name" value="Vanillyl_alc_oxidase_C-sub2"/>
</dbReference>
<dbReference type="PANTHER" id="PTHR42934">
    <property type="entry name" value="GLYCOLATE OXIDASE SUBUNIT GLCD"/>
    <property type="match status" value="1"/>
</dbReference>
<feature type="domain" description="FAD-binding PCMH-type" evidence="5">
    <location>
        <begin position="39"/>
        <end position="218"/>
    </location>
</feature>
<dbReference type="InterPro" id="IPR016169">
    <property type="entry name" value="FAD-bd_PCMH_sub2"/>
</dbReference>
<name>A0A7Z0WKH0_9PSEU</name>
<dbReference type="RefSeq" id="WP_075134891.1">
    <property type="nucleotide sequence ID" value="NZ_MSIF01000011.1"/>
</dbReference>
<evidence type="ECO:0000256" key="3">
    <source>
        <dbReference type="ARBA" id="ARBA00022827"/>
    </source>
</evidence>
<dbReference type="Gene3D" id="1.10.45.10">
    <property type="entry name" value="Vanillyl-alcohol Oxidase, Chain A, domain 4"/>
    <property type="match status" value="1"/>
</dbReference>
<dbReference type="EMBL" id="MSIF01000011">
    <property type="protein sequence ID" value="OLF08736.1"/>
    <property type="molecule type" value="Genomic_DNA"/>
</dbReference>
<sequence length="461" mass="48535">MADVVTETGTGLAEIVGADHVLTGDAIGEDYTHDETLTAEPTRPAFVVRPENAEQVAAVLRLAAETGTPVTARGSGTGLCGSANPSPEAILVSFERMNAVLEIDTDNHVAVVQPGVTLAELEEHTRAAGLVYPVYPGELSASLGGNVGTNAGGMRAVKYGVTRHHVLGLEAVLATGEIIRTGGRYVKASTGYDLTQLIVGSEGTLALVTEAVLKLQPRMANQATVLAPFPDLATVARAVPRVVGSGVGPLILEYIDALTMGAITYTADLSLGVPDEIRDAAQAYLVVMLENNATERLDQDVEAVATLLTELGALENYVLDGSAARKLIEAREKAFFTAKGAGADDIIDTVLPRSALPEYFAKVLEIAQGNQTLVVGCGHAGDGNVHLAVFQKDPDVRHRVLHELFASGMRLGGAISGEHGIGHEKKRHFLELEDPNKIALMRRIKQAFDPSGILNPGVLLD</sequence>
<dbReference type="Gene3D" id="3.30.465.10">
    <property type="match status" value="1"/>
</dbReference>
<evidence type="ECO:0000313" key="6">
    <source>
        <dbReference type="EMBL" id="OLF08736.1"/>
    </source>
</evidence>
<comment type="cofactor">
    <cofactor evidence="1">
        <name>FAD</name>
        <dbReference type="ChEBI" id="CHEBI:57692"/>
    </cofactor>
</comment>
<accession>A0A7Z0WKH0</accession>
<dbReference type="Proteomes" id="UP000185696">
    <property type="component" value="Unassembled WGS sequence"/>
</dbReference>
<evidence type="ECO:0000313" key="7">
    <source>
        <dbReference type="Proteomes" id="UP000185696"/>
    </source>
</evidence>
<dbReference type="InterPro" id="IPR006094">
    <property type="entry name" value="Oxid_FAD_bind_N"/>
</dbReference>
<dbReference type="InterPro" id="IPR016164">
    <property type="entry name" value="FAD-linked_Oxase-like_C"/>
</dbReference>
<dbReference type="Pfam" id="PF01565">
    <property type="entry name" value="FAD_binding_4"/>
    <property type="match status" value="1"/>
</dbReference>
<dbReference type="OrthoDB" id="9811557at2"/>
<evidence type="ECO:0000259" key="5">
    <source>
        <dbReference type="PROSITE" id="PS51387"/>
    </source>
</evidence>
<dbReference type="InterPro" id="IPR004113">
    <property type="entry name" value="FAD-bd_oxidored_4_C"/>
</dbReference>
<organism evidence="6 7">
    <name type="scientific">Actinophytocola xinjiangensis</name>
    <dbReference type="NCBI Taxonomy" id="485602"/>
    <lineage>
        <taxon>Bacteria</taxon>
        <taxon>Bacillati</taxon>
        <taxon>Actinomycetota</taxon>
        <taxon>Actinomycetes</taxon>
        <taxon>Pseudonocardiales</taxon>
        <taxon>Pseudonocardiaceae</taxon>
    </lineage>
</organism>
<keyword evidence="4" id="KW-0560">Oxidoreductase</keyword>
<keyword evidence="2" id="KW-0285">Flavoprotein</keyword>
<keyword evidence="7" id="KW-1185">Reference proteome</keyword>
<dbReference type="Pfam" id="PF02913">
    <property type="entry name" value="FAD-oxidase_C"/>
    <property type="match status" value="1"/>
</dbReference>
<dbReference type="Gene3D" id="3.30.70.2740">
    <property type="match status" value="1"/>
</dbReference>
<dbReference type="GO" id="GO:0071949">
    <property type="term" value="F:FAD binding"/>
    <property type="evidence" value="ECO:0007669"/>
    <property type="project" value="InterPro"/>
</dbReference>
<dbReference type="SUPFAM" id="SSF56176">
    <property type="entry name" value="FAD-binding/transporter-associated domain-like"/>
    <property type="match status" value="1"/>
</dbReference>
<proteinExistence type="predicted"/>
<dbReference type="PROSITE" id="PS51387">
    <property type="entry name" value="FAD_PCMH"/>
    <property type="match status" value="1"/>
</dbReference>
<comment type="caution">
    <text evidence="6">The sequence shown here is derived from an EMBL/GenBank/DDBJ whole genome shotgun (WGS) entry which is preliminary data.</text>
</comment>
<dbReference type="PANTHER" id="PTHR42934:SF2">
    <property type="entry name" value="GLYCOLATE OXIDASE SUBUNIT GLCD"/>
    <property type="match status" value="1"/>
</dbReference>
<evidence type="ECO:0000256" key="2">
    <source>
        <dbReference type="ARBA" id="ARBA00022630"/>
    </source>
</evidence>
<evidence type="ECO:0000256" key="1">
    <source>
        <dbReference type="ARBA" id="ARBA00001974"/>
    </source>
</evidence>
<evidence type="ECO:0000256" key="4">
    <source>
        <dbReference type="ARBA" id="ARBA00023002"/>
    </source>
</evidence>
<dbReference type="SUPFAM" id="SSF55103">
    <property type="entry name" value="FAD-linked oxidases, C-terminal domain"/>
    <property type="match status" value="1"/>
</dbReference>
<dbReference type="InterPro" id="IPR016166">
    <property type="entry name" value="FAD-bd_PCMH"/>
</dbReference>